<gene>
    <name evidence="3" type="ORF">GOOTI_130_00430</name>
</gene>
<reference evidence="3" key="1">
    <citation type="submission" date="2012-02" db="EMBL/GenBank/DDBJ databases">
        <title>Whole genome shotgun sequence of Gordonia otitidis NBRC 100426.</title>
        <authorList>
            <person name="Yoshida I."/>
            <person name="Hosoyama A."/>
            <person name="Tsuchikane K."/>
            <person name="Katsumata H."/>
            <person name="Yamazaki S."/>
            <person name="Fujita N."/>
        </authorList>
    </citation>
    <scope>NUCLEOTIDE SEQUENCE [LARGE SCALE GENOMIC DNA]</scope>
    <source>
        <strain evidence="3">NBRC 100426</strain>
    </source>
</reference>
<dbReference type="InterPro" id="IPR036390">
    <property type="entry name" value="WH_DNA-bd_sf"/>
</dbReference>
<evidence type="ECO:0000256" key="1">
    <source>
        <dbReference type="SAM" id="MobiDB-lite"/>
    </source>
</evidence>
<dbReference type="OrthoDB" id="4772670at2"/>
<name>H5TN92_GORO1</name>
<dbReference type="InterPro" id="IPR039422">
    <property type="entry name" value="MarR/SlyA-like"/>
</dbReference>
<dbReference type="InterPro" id="IPR000835">
    <property type="entry name" value="HTH_MarR-typ"/>
</dbReference>
<dbReference type="SMART" id="SM00347">
    <property type="entry name" value="HTH_MARR"/>
    <property type="match status" value="1"/>
</dbReference>
<feature type="region of interest" description="Disordered" evidence="1">
    <location>
        <begin position="1"/>
        <end position="21"/>
    </location>
</feature>
<dbReference type="PROSITE" id="PS50995">
    <property type="entry name" value="HTH_MARR_2"/>
    <property type="match status" value="1"/>
</dbReference>
<proteinExistence type="predicted"/>
<dbReference type="InterPro" id="IPR036388">
    <property type="entry name" value="WH-like_DNA-bd_sf"/>
</dbReference>
<evidence type="ECO:0000259" key="2">
    <source>
        <dbReference type="PROSITE" id="PS50995"/>
    </source>
</evidence>
<dbReference type="GO" id="GO:0003700">
    <property type="term" value="F:DNA-binding transcription factor activity"/>
    <property type="evidence" value="ECO:0007669"/>
    <property type="project" value="InterPro"/>
</dbReference>
<dbReference type="Gene3D" id="1.10.10.10">
    <property type="entry name" value="Winged helix-like DNA-binding domain superfamily/Winged helix DNA-binding domain"/>
    <property type="match status" value="1"/>
</dbReference>
<evidence type="ECO:0000313" key="4">
    <source>
        <dbReference type="Proteomes" id="UP000005038"/>
    </source>
</evidence>
<dbReference type="GO" id="GO:0006950">
    <property type="term" value="P:response to stress"/>
    <property type="evidence" value="ECO:0007669"/>
    <property type="project" value="TreeGrafter"/>
</dbReference>
<dbReference type="Proteomes" id="UP000005038">
    <property type="component" value="Unassembled WGS sequence"/>
</dbReference>
<sequence>MVAQSVSNDDDSERPAADAELTPDVTEEVLVSLLRVINKIQLGRRTTHSYGENGIPMTLVEAEMCALINRNQGITGGELSTLLGVTRSATSQVISKLKARGFVVDMTHPGDAKRRRLYLTDQGKMAADVADHYSELLVSRLFEGVSGAEITAYLKVMRNLEAFHDEISQHKRL</sequence>
<dbReference type="EMBL" id="BAFB01000130">
    <property type="protein sequence ID" value="GAB34950.1"/>
    <property type="molecule type" value="Genomic_DNA"/>
</dbReference>
<dbReference type="PRINTS" id="PR00598">
    <property type="entry name" value="HTHMARR"/>
</dbReference>
<dbReference type="Pfam" id="PF12802">
    <property type="entry name" value="MarR_2"/>
    <property type="match status" value="1"/>
</dbReference>
<feature type="domain" description="HTH marR-type" evidence="2">
    <location>
        <begin position="26"/>
        <end position="162"/>
    </location>
</feature>
<comment type="caution">
    <text evidence="3">The sequence shown here is derived from an EMBL/GenBank/DDBJ whole genome shotgun (WGS) entry which is preliminary data.</text>
</comment>
<evidence type="ECO:0000313" key="3">
    <source>
        <dbReference type="EMBL" id="GAB34950.1"/>
    </source>
</evidence>
<protein>
    <submittedName>
        <fullName evidence="3">MarR family transcriptional regulator</fullName>
    </submittedName>
</protein>
<dbReference type="AlphaFoldDB" id="H5TN92"/>
<dbReference type="STRING" id="1108044.GOOTI_130_00430"/>
<accession>H5TN92</accession>
<dbReference type="PANTHER" id="PTHR33164:SF43">
    <property type="entry name" value="HTH-TYPE TRANSCRIPTIONAL REPRESSOR YETL"/>
    <property type="match status" value="1"/>
</dbReference>
<organism evidence="3 4">
    <name type="scientific">Gordonia otitidis (strain DSM 44809 / CCUG 52243 / JCM 12355 / NBRC 100426 / IFM 10032)</name>
    <dbReference type="NCBI Taxonomy" id="1108044"/>
    <lineage>
        <taxon>Bacteria</taxon>
        <taxon>Bacillati</taxon>
        <taxon>Actinomycetota</taxon>
        <taxon>Actinomycetes</taxon>
        <taxon>Mycobacteriales</taxon>
        <taxon>Gordoniaceae</taxon>
        <taxon>Gordonia</taxon>
    </lineage>
</organism>
<dbReference type="PANTHER" id="PTHR33164">
    <property type="entry name" value="TRANSCRIPTIONAL REGULATOR, MARR FAMILY"/>
    <property type="match status" value="1"/>
</dbReference>
<keyword evidence="4" id="KW-1185">Reference proteome</keyword>
<dbReference type="SUPFAM" id="SSF46785">
    <property type="entry name" value="Winged helix' DNA-binding domain"/>
    <property type="match status" value="1"/>
</dbReference>